<proteinExistence type="predicted"/>
<evidence type="ECO:0000313" key="3">
    <source>
        <dbReference type="Proteomes" id="UP001221757"/>
    </source>
</evidence>
<name>A0AAD7CUX3_MYCRO</name>
<dbReference type="Proteomes" id="UP001221757">
    <property type="component" value="Unassembled WGS sequence"/>
</dbReference>
<gene>
    <name evidence="2" type="ORF">B0H17DRAFT_292890</name>
</gene>
<feature type="chain" id="PRO_5042246730" evidence="1">
    <location>
        <begin position="26"/>
        <end position="167"/>
    </location>
</feature>
<keyword evidence="1" id="KW-0732">Signal</keyword>
<keyword evidence="3" id="KW-1185">Reference proteome</keyword>
<dbReference type="EMBL" id="JARKIE010000217">
    <property type="protein sequence ID" value="KAJ7664975.1"/>
    <property type="molecule type" value="Genomic_DNA"/>
</dbReference>
<dbReference type="AlphaFoldDB" id="A0AAD7CUX3"/>
<organism evidence="2 3">
    <name type="scientific">Mycena rosella</name>
    <name type="common">Pink bonnet</name>
    <name type="synonym">Agaricus rosellus</name>
    <dbReference type="NCBI Taxonomy" id="1033263"/>
    <lineage>
        <taxon>Eukaryota</taxon>
        <taxon>Fungi</taxon>
        <taxon>Dikarya</taxon>
        <taxon>Basidiomycota</taxon>
        <taxon>Agaricomycotina</taxon>
        <taxon>Agaricomycetes</taxon>
        <taxon>Agaricomycetidae</taxon>
        <taxon>Agaricales</taxon>
        <taxon>Marasmiineae</taxon>
        <taxon>Mycenaceae</taxon>
        <taxon>Mycena</taxon>
    </lineage>
</organism>
<protein>
    <submittedName>
        <fullName evidence="2">Uncharacterized protein</fullName>
    </submittedName>
</protein>
<comment type="caution">
    <text evidence="2">The sequence shown here is derived from an EMBL/GenBank/DDBJ whole genome shotgun (WGS) entry which is preliminary data.</text>
</comment>
<feature type="signal peptide" evidence="1">
    <location>
        <begin position="1"/>
        <end position="25"/>
    </location>
</feature>
<sequence>MTSAVILYVVLVALCVLVFMGGCLCCGCCHTRVYYQRHMQTLVAMNDQSGRDWGPEPGLFDVYLYPPGEKREADSDWQNIMPISVSLGGLDAAGAPSTAQISVTISMPSPQPFEAPEPSLDDECYLPPLEIGISNIEVLSVDANALRFSVGPSSLEPDGPTSRKRES</sequence>
<accession>A0AAD7CUX3</accession>
<evidence type="ECO:0000256" key="1">
    <source>
        <dbReference type="SAM" id="SignalP"/>
    </source>
</evidence>
<reference evidence="2" key="1">
    <citation type="submission" date="2023-03" db="EMBL/GenBank/DDBJ databases">
        <title>Massive genome expansion in bonnet fungi (Mycena s.s.) driven by repeated elements and novel gene families across ecological guilds.</title>
        <authorList>
            <consortium name="Lawrence Berkeley National Laboratory"/>
            <person name="Harder C.B."/>
            <person name="Miyauchi S."/>
            <person name="Viragh M."/>
            <person name="Kuo A."/>
            <person name="Thoen E."/>
            <person name="Andreopoulos B."/>
            <person name="Lu D."/>
            <person name="Skrede I."/>
            <person name="Drula E."/>
            <person name="Henrissat B."/>
            <person name="Morin E."/>
            <person name="Kohler A."/>
            <person name="Barry K."/>
            <person name="LaButti K."/>
            <person name="Morin E."/>
            <person name="Salamov A."/>
            <person name="Lipzen A."/>
            <person name="Mereny Z."/>
            <person name="Hegedus B."/>
            <person name="Baldrian P."/>
            <person name="Stursova M."/>
            <person name="Weitz H."/>
            <person name="Taylor A."/>
            <person name="Grigoriev I.V."/>
            <person name="Nagy L.G."/>
            <person name="Martin F."/>
            <person name="Kauserud H."/>
        </authorList>
    </citation>
    <scope>NUCLEOTIDE SEQUENCE</scope>
    <source>
        <strain evidence="2">CBHHK067</strain>
    </source>
</reference>
<evidence type="ECO:0000313" key="2">
    <source>
        <dbReference type="EMBL" id="KAJ7664975.1"/>
    </source>
</evidence>